<gene>
    <name evidence="3" type="ORF">V5799_008533</name>
</gene>
<dbReference type="InterPro" id="IPR040391">
    <property type="entry name" value="BEND5"/>
</dbReference>
<name>A0AAQ4FEF2_AMBAM</name>
<dbReference type="Pfam" id="PF10523">
    <property type="entry name" value="BEN"/>
    <property type="match status" value="1"/>
</dbReference>
<reference evidence="3 4" key="1">
    <citation type="journal article" date="2023" name="Arcadia Sci">
        <title>De novo assembly of a long-read Amblyomma americanum tick genome.</title>
        <authorList>
            <person name="Chou S."/>
            <person name="Poskanzer K.E."/>
            <person name="Rollins M."/>
            <person name="Thuy-Boun P.S."/>
        </authorList>
    </citation>
    <scope>NUCLEOTIDE SEQUENCE [LARGE SCALE GENOMIC DNA]</scope>
    <source>
        <strain evidence="3">F_SG_1</strain>
        <tissue evidence="3">Salivary glands</tissue>
    </source>
</reference>
<sequence length="230" mass="25356">MAKKRLAMPKIPDYEESSSEEEEETAAQKKKKQKRLMLASKKAEYETILKKNMDNARTKTLAAQSRDTRQAAKKRARASSESASESEDSLCAKTSHPAEDTEVAHLPREDFTYLDDGSFHLSKGIIITAAGAAKILQNKKGTLVCKDAAHAIWGPDTLAVRSVRGVVASTKKALGEEPKQPLTPEKIGVIVATVKHWGLQRGVDVDPVVKNINRILSEKIQDIVKSKRKE</sequence>
<feature type="region of interest" description="Disordered" evidence="1">
    <location>
        <begin position="1"/>
        <end position="37"/>
    </location>
</feature>
<evidence type="ECO:0000313" key="3">
    <source>
        <dbReference type="EMBL" id="KAK8785101.1"/>
    </source>
</evidence>
<feature type="region of interest" description="Disordered" evidence="1">
    <location>
        <begin position="49"/>
        <end position="99"/>
    </location>
</feature>
<dbReference type="Proteomes" id="UP001321473">
    <property type="component" value="Unassembled WGS sequence"/>
</dbReference>
<dbReference type="GO" id="GO:0003677">
    <property type="term" value="F:DNA binding"/>
    <property type="evidence" value="ECO:0007669"/>
    <property type="project" value="InterPro"/>
</dbReference>
<evidence type="ECO:0000259" key="2">
    <source>
        <dbReference type="Pfam" id="PF10523"/>
    </source>
</evidence>
<protein>
    <recommendedName>
        <fullName evidence="2">BEN domain-containing protein</fullName>
    </recommendedName>
</protein>
<dbReference type="InterPro" id="IPR018379">
    <property type="entry name" value="BEN_domain"/>
</dbReference>
<organism evidence="3 4">
    <name type="scientific">Amblyomma americanum</name>
    <name type="common">Lone star tick</name>
    <dbReference type="NCBI Taxonomy" id="6943"/>
    <lineage>
        <taxon>Eukaryota</taxon>
        <taxon>Metazoa</taxon>
        <taxon>Ecdysozoa</taxon>
        <taxon>Arthropoda</taxon>
        <taxon>Chelicerata</taxon>
        <taxon>Arachnida</taxon>
        <taxon>Acari</taxon>
        <taxon>Parasitiformes</taxon>
        <taxon>Ixodida</taxon>
        <taxon>Ixodoidea</taxon>
        <taxon>Ixodidae</taxon>
        <taxon>Amblyomminae</taxon>
        <taxon>Amblyomma</taxon>
    </lineage>
</organism>
<dbReference type="Gene3D" id="1.10.10.2590">
    <property type="entry name" value="BEN domain"/>
    <property type="match status" value="1"/>
</dbReference>
<feature type="domain" description="BEN" evidence="2">
    <location>
        <begin position="150"/>
        <end position="219"/>
    </location>
</feature>
<dbReference type="AlphaFoldDB" id="A0AAQ4FEF2"/>
<evidence type="ECO:0000256" key="1">
    <source>
        <dbReference type="SAM" id="MobiDB-lite"/>
    </source>
</evidence>
<dbReference type="PANTHER" id="PTHR14628">
    <property type="entry name" value="BEN DOMAIN-CONTAINING PROTEIN 5"/>
    <property type="match status" value="1"/>
</dbReference>
<evidence type="ECO:0000313" key="4">
    <source>
        <dbReference type="Proteomes" id="UP001321473"/>
    </source>
</evidence>
<dbReference type="PANTHER" id="PTHR14628:SF1">
    <property type="entry name" value="BEN DOMAIN-CONTAINING PROTEIN 5"/>
    <property type="match status" value="1"/>
</dbReference>
<dbReference type="EMBL" id="JARKHS020003939">
    <property type="protein sequence ID" value="KAK8785101.1"/>
    <property type="molecule type" value="Genomic_DNA"/>
</dbReference>
<accession>A0AAQ4FEF2</accession>
<proteinExistence type="predicted"/>
<keyword evidence="4" id="KW-1185">Reference proteome</keyword>
<dbReference type="GO" id="GO:0045892">
    <property type="term" value="P:negative regulation of DNA-templated transcription"/>
    <property type="evidence" value="ECO:0007669"/>
    <property type="project" value="InterPro"/>
</dbReference>
<feature type="compositionally biased region" description="Acidic residues" evidence="1">
    <location>
        <begin position="14"/>
        <end position="25"/>
    </location>
</feature>
<comment type="caution">
    <text evidence="3">The sequence shown here is derived from an EMBL/GenBank/DDBJ whole genome shotgun (WGS) entry which is preliminary data.</text>
</comment>